<keyword evidence="6" id="KW-1185">Reference proteome</keyword>
<evidence type="ECO:0000313" key="5">
    <source>
        <dbReference type="EMBL" id="CAG9186168.1"/>
    </source>
</evidence>
<dbReference type="SUPFAM" id="SSF46689">
    <property type="entry name" value="Homeodomain-like"/>
    <property type="match status" value="1"/>
</dbReference>
<keyword evidence="1 2" id="KW-0238">DNA-binding</keyword>
<accession>A0ABM8Y0D2</accession>
<dbReference type="Gene3D" id="1.10.357.10">
    <property type="entry name" value="Tetracycline Repressor, domain 2"/>
    <property type="match status" value="1"/>
</dbReference>
<dbReference type="Pfam" id="PF00440">
    <property type="entry name" value="TetR_N"/>
    <property type="match status" value="1"/>
</dbReference>
<evidence type="ECO:0000313" key="6">
    <source>
        <dbReference type="Proteomes" id="UP000701702"/>
    </source>
</evidence>
<evidence type="ECO:0000259" key="4">
    <source>
        <dbReference type="PROSITE" id="PS50977"/>
    </source>
</evidence>
<feature type="compositionally biased region" description="Low complexity" evidence="3">
    <location>
        <begin position="10"/>
        <end position="21"/>
    </location>
</feature>
<organism evidence="5 6">
    <name type="scientific">Cupriavidus pinatubonensis</name>
    <dbReference type="NCBI Taxonomy" id="248026"/>
    <lineage>
        <taxon>Bacteria</taxon>
        <taxon>Pseudomonadati</taxon>
        <taxon>Pseudomonadota</taxon>
        <taxon>Betaproteobacteria</taxon>
        <taxon>Burkholderiales</taxon>
        <taxon>Burkholderiaceae</taxon>
        <taxon>Cupriavidus</taxon>
    </lineage>
</organism>
<dbReference type="InterPro" id="IPR001647">
    <property type="entry name" value="HTH_TetR"/>
</dbReference>
<evidence type="ECO:0000256" key="3">
    <source>
        <dbReference type="SAM" id="MobiDB-lite"/>
    </source>
</evidence>
<feature type="region of interest" description="Disordered" evidence="3">
    <location>
        <begin position="1"/>
        <end position="28"/>
    </location>
</feature>
<proteinExistence type="predicted"/>
<gene>
    <name evidence="5" type="ORF">LMG23994_06095</name>
</gene>
<dbReference type="RefSeq" id="WP_224009428.1">
    <property type="nucleotide sequence ID" value="NZ_CAJZAF010000048.1"/>
</dbReference>
<feature type="DNA-binding region" description="H-T-H motif" evidence="2">
    <location>
        <begin position="62"/>
        <end position="81"/>
    </location>
</feature>
<name>A0ABM8Y0D2_9BURK</name>
<evidence type="ECO:0000256" key="2">
    <source>
        <dbReference type="PROSITE-ProRule" id="PRU00335"/>
    </source>
</evidence>
<dbReference type="Proteomes" id="UP000701702">
    <property type="component" value="Unassembled WGS sequence"/>
</dbReference>
<evidence type="ECO:0000256" key="1">
    <source>
        <dbReference type="ARBA" id="ARBA00023125"/>
    </source>
</evidence>
<comment type="caution">
    <text evidence="5">The sequence shown here is derived from an EMBL/GenBank/DDBJ whole genome shotgun (WGS) entry which is preliminary data.</text>
</comment>
<dbReference type="InterPro" id="IPR009057">
    <property type="entry name" value="Homeodomain-like_sf"/>
</dbReference>
<feature type="domain" description="HTH tetR-type" evidence="4">
    <location>
        <begin position="39"/>
        <end position="99"/>
    </location>
</feature>
<dbReference type="EMBL" id="CAJZAF010000048">
    <property type="protein sequence ID" value="CAG9186168.1"/>
    <property type="molecule type" value="Genomic_DNA"/>
</dbReference>
<dbReference type="InterPro" id="IPR050109">
    <property type="entry name" value="HTH-type_TetR-like_transc_reg"/>
</dbReference>
<protein>
    <recommendedName>
        <fullName evidence="4">HTH tetR-type domain-containing protein</fullName>
    </recommendedName>
</protein>
<dbReference type="PANTHER" id="PTHR30055:SF226">
    <property type="entry name" value="HTH-TYPE TRANSCRIPTIONAL REGULATOR PKSA"/>
    <property type="match status" value="1"/>
</dbReference>
<sequence>MTSLYRRRTAPGFGNPNGPAGSADGCAKPLKRPSQARARFTVQAIYEAFVRIWCRDGPAAATTRTVALEAGYSVGTLYEYFPNRDALLSGYVRHIVETMLARIREEVTEATALPWWARVTHLVRLTCCDPRLQLPYFDLAMLESEDRIAEPKHHRRVFDELCRTWQAALDACPDLPVPASAETVQTLVMAVWGARRYRLLLPESPPASHAWIETMIRICLHALGAPAALDAVAR</sequence>
<dbReference type="PANTHER" id="PTHR30055">
    <property type="entry name" value="HTH-TYPE TRANSCRIPTIONAL REGULATOR RUTR"/>
    <property type="match status" value="1"/>
</dbReference>
<dbReference type="PROSITE" id="PS50977">
    <property type="entry name" value="HTH_TETR_2"/>
    <property type="match status" value="1"/>
</dbReference>
<reference evidence="5 6" key="1">
    <citation type="submission" date="2021-08" db="EMBL/GenBank/DDBJ databases">
        <authorList>
            <person name="Peeters C."/>
        </authorList>
    </citation>
    <scope>NUCLEOTIDE SEQUENCE [LARGE SCALE GENOMIC DNA]</scope>
    <source>
        <strain evidence="5 6">LMG 23994</strain>
    </source>
</reference>